<comment type="caution">
    <text evidence="2">The sequence shown here is derived from an EMBL/GenBank/DDBJ whole genome shotgun (WGS) entry which is preliminary data.</text>
</comment>
<proteinExistence type="predicted"/>
<feature type="domain" description="DUF3152" evidence="1">
    <location>
        <begin position="98"/>
        <end position="274"/>
    </location>
</feature>
<dbReference type="Pfam" id="PF11350">
    <property type="entry name" value="DUF3152"/>
    <property type="match status" value="1"/>
</dbReference>
<dbReference type="EMBL" id="JBHTMP010000002">
    <property type="protein sequence ID" value="MFD1320007.1"/>
    <property type="molecule type" value="Genomic_DNA"/>
</dbReference>
<keyword evidence="3" id="KW-1185">Reference proteome</keyword>
<evidence type="ECO:0000313" key="3">
    <source>
        <dbReference type="Proteomes" id="UP001597260"/>
    </source>
</evidence>
<gene>
    <name evidence="2" type="ORF">ACFQ4H_02765</name>
</gene>
<reference evidence="3" key="1">
    <citation type="journal article" date="2019" name="Int. J. Syst. Evol. Microbiol.">
        <title>The Global Catalogue of Microorganisms (GCM) 10K type strain sequencing project: providing services to taxonomists for standard genome sequencing and annotation.</title>
        <authorList>
            <consortium name="The Broad Institute Genomics Platform"/>
            <consortium name="The Broad Institute Genome Sequencing Center for Infectious Disease"/>
            <person name="Wu L."/>
            <person name="Ma J."/>
        </authorList>
    </citation>
    <scope>NUCLEOTIDE SEQUENCE [LARGE SCALE GENOMIC DNA]</scope>
    <source>
        <strain evidence="3">JCM 31037</strain>
    </source>
</reference>
<dbReference type="RefSeq" id="WP_377566550.1">
    <property type="nucleotide sequence ID" value="NZ_JBHTMP010000002.1"/>
</dbReference>
<accession>A0ABW3Y6E8</accession>
<sequence length="294" mass="31770">MQNSLRNRFRPQPRSERRYVVRLRSGLLAMLLLVLVGGAALVVTGDTLRSPAEPTNHEAWLPANNAPAPDPVLPATSTPVPTPTVSSTPEPPLYQLPGPVPASGKGSFDYARTGGAVLGRAGRLLRYRVAVEHGSGENLAEFTEAVDRALGDPGSWIGSGQLRLQRVPDGAKYDFTVYLATAGTAGRMCLAGSVDIRVNGKPYTSCRAPGKAILNLDRWRRSVPHFVDAGIPLDVYRLYVVNHEVGHELGHRHERCPGTGRTAPVMMQQTLFLKGCAANPWPYVKGKRYAGPPL</sequence>
<dbReference type="Proteomes" id="UP001597260">
    <property type="component" value="Unassembled WGS sequence"/>
</dbReference>
<dbReference type="InterPro" id="IPR022603">
    <property type="entry name" value="DUF3152"/>
</dbReference>
<protein>
    <submittedName>
        <fullName evidence="2">DUF3152 domain-containing protein</fullName>
    </submittedName>
</protein>
<evidence type="ECO:0000259" key="1">
    <source>
        <dbReference type="Pfam" id="PF11350"/>
    </source>
</evidence>
<evidence type="ECO:0000313" key="2">
    <source>
        <dbReference type="EMBL" id="MFD1320007.1"/>
    </source>
</evidence>
<name>A0ABW3Y6E8_9ACTN</name>
<dbReference type="SUPFAM" id="SSF55486">
    <property type="entry name" value="Metalloproteases ('zincins'), catalytic domain"/>
    <property type="match status" value="1"/>
</dbReference>
<organism evidence="2 3">
    <name type="scientific">Micromonospora sonneratiae</name>
    <dbReference type="NCBI Taxonomy" id="1184706"/>
    <lineage>
        <taxon>Bacteria</taxon>
        <taxon>Bacillati</taxon>
        <taxon>Actinomycetota</taxon>
        <taxon>Actinomycetes</taxon>
        <taxon>Micromonosporales</taxon>
        <taxon>Micromonosporaceae</taxon>
        <taxon>Micromonospora</taxon>
    </lineage>
</organism>